<dbReference type="RefSeq" id="WP_060857887.1">
    <property type="nucleotide sequence ID" value="NZ_FCOC02000019.1"/>
</dbReference>
<dbReference type="EMBL" id="FCOC02000019">
    <property type="protein sequence ID" value="SAL45652.1"/>
    <property type="molecule type" value="Genomic_DNA"/>
</dbReference>
<sequence>MNMNLSDVKDEFAAMLKDRPRGTTADITEHTVIYWDGKTAVGIHRVYDHPWFEDRFEIDDHFVADAHEHLAPWFANPAFSSRPDLVAWLDAGLDKVMER</sequence>
<accession>A0A158HML9</accession>
<name>A0A158HML9_CABSO</name>
<dbReference type="Proteomes" id="UP000054893">
    <property type="component" value="Unassembled WGS sequence"/>
</dbReference>
<dbReference type="AlphaFoldDB" id="A0A158HML9"/>
<protein>
    <submittedName>
        <fullName evidence="1">Uncharacterized protein</fullName>
    </submittedName>
</protein>
<evidence type="ECO:0000313" key="2">
    <source>
        <dbReference type="Proteomes" id="UP000054893"/>
    </source>
</evidence>
<gene>
    <name evidence="1" type="ORF">AWB64_04821</name>
</gene>
<evidence type="ECO:0000313" key="1">
    <source>
        <dbReference type="EMBL" id="SAL45652.1"/>
    </source>
</evidence>
<proteinExistence type="predicted"/>
<organism evidence="1 2">
    <name type="scientific">Caballeronia sordidicola</name>
    <name type="common">Burkholderia sordidicola</name>
    <dbReference type="NCBI Taxonomy" id="196367"/>
    <lineage>
        <taxon>Bacteria</taxon>
        <taxon>Pseudomonadati</taxon>
        <taxon>Pseudomonadota</taxon>
        <taxon>Betaproteobacteria</taxon>
        <taxon>Burkholderiales</taxon>
        <taxon>Burkholderiaceae</taxon>
        <taxon>Caballeronia</taxon>
    </lineage>
</organism>
<dbReference type="OrthoDB" id="8967028at2"/>
<reference evidence="1 2" key="1">
    <citation type="submission" date="2016-01" db="EMBL/GenBank/DDBJ databases">
        <authorList>
            <person name="Oliw E.H."/>
        </authorList>
    </citation>
    <scope>NUCLEOTIDE SEQUENCE [LARGE SCALE GENOMIC DNA]</scope>
    <source>
        <strain evidence="1">LMG 22029</strain>
    </source>
</reference>